<dbReference type="Proteomes" id="UP000008672">
    <property type="component" value="Unassembled WGS sequence"/>
</dbReference>
<evidence type="ECO:0000256" key="3">
    <source>
        <dbReference type="ARBA" id="ARBA00043265"/>
    </source>
</evidence>
<dbReference type="FunCoup" id="H2ZRT4">
    <property type="interactions" value="155"/>
</dbReference>
<dbReference type="InterPro" id="IPR007110">
    <property type="entry name" value="Ig-like_dom"/>
</dbReference>
<dbReference type="GO" id="GO:0005576">
    <property type="term" value="C:extracellular region"/>
    <property type="evidence" value="ECO:0007669"/>
    <property type="project" value="UniProtKB-ARBA"/>
</dbReference>
<accession>H2ZRT4</accession>
<dbReference type="SMART" id="SM00406">
    <property type="entry name" value="IGv"/>
    <property type="match status" value="1"/>
</dbReference>
<dbReference type="SMART" id="SM00409">
    <property type="entry name" value="IG"/>
    <property type="match status" value="1"/>
</dbReference>
<dbReference type="Gene3D" id="2.60.40.10">
    <property type="entry name" value="Immunoglobulins"/>
    <property type="match status" value="1"/>
</dbReference>
<dbReference type="Pfam" id="PF07686">
    <property type="entry name" value="V-set"/>
    <property type="match status" value="1"/>
</dbReference>
<evidence type="ECO:0000256" key="2">
    <source>
        <dbReference type="ARBA" id="ARBA00023130"/>
    </source>
</evidence>
<reference evidence="6" key="1">
    <citation type="submission" date="2011-08" db="EMBL/GenBank/DDBJ databases">
        <title>The draft genome of Latimeria chalumnae.</title>
        <authorList>
            <person name="Di Palma F."/>
            <person name="Alfoldi J."/>
            <person name="Johnson J."/>
            <person name="Berlin A."/>
            <person name="Gnerre S."/>
            <person name="Jaffe D."/>
            <person name="MacCallum I."/>
            <person name="Young S."/>
            <person name="Walker B.J."/>
            <person name="Lander E."/>
            <person name="Lindblad-Toh K."/>
        </authorList>
    </citation>
    <scope>NUCLEOTIDE SEQUENCE [LARGE SCALE GENOMIC DNA]</scope>
    <source>
        <strain evidence="6">Wild caught</strain>
    </source>
</reference>
<reference evidence="5" key="3">
    <citation type="submission" date="2025-09" db="UniProtKB">
        <authorList>
            <consortium name="Ensembl"/>
        </authorList>
    </citation>
    <scope>IDENTIFICATION</scope>
</reference>
<dbReference type="InterPro" id="IPR013783">
    <property type="entry name" value="Ig-like_fold"/>
</dbReference>
<dbReference type="InterPro" id="IPR050199">
    <property type="entry name" value="IgHV"/>
</dbReference>
<dbReference type="InterPro" id="IPR036179">
    <property type="entry name" value="Ig-like_dom_sf"/>
</dbReference>
<dbReference type="EMBL" id="AFYH01277020">
    <property type="status" value="NOT_ANNOTATED_CDS"/>
    <property type="molecule type" value="Genomic_DNA"/>
</dbReference>
<dbReference type="AlphaFoldDB" id="H2ZRT4"/>
<dbReference type="Ensembl" id="ENSLACT00000000106.1">
    <property type="protein sequence ID" value="ENSLACP00000000105.1"/>
    <property type="gene ID" value="ENSLACG00000000092.1"/>
</dbReference>
<dbReference type="Bgee" id="ENSLACG00000000092">
    <property type="expression patterns" value="Expressed in pelvic fin and 4 other cell types or tissues"/>
</dbReference>
<dbReference type="GO" id="GO:0002250">
    <property type="term" value="P:adaptive immune response"/>
    <property type="evidence" value="ECO:0007669"/>
    <property type="project" value="UniProtKB-KW"/>
</dbReference>
<proteinExistence type="predicted"/>
<evidence type="ECO:0000259" key="4">
    <source>
        <dbReference type="PROSITE" id="PS50835"/>
    </source>
</evidence>
<dbReference type="HOGENOM" id="CLU_077975_5_2_1"/>
<dbReference type="OMA" id="WIVKINT"/>
<dbReference type="GO" id="GO:0019814">
    <property type="term" value="C:immunoglobulin complex"/>
    <property type="evidence" value="ECO:0007669"/>
    <property type="project" value="UniProtKB-KW"/>
</dbReference>
<keyword evidence="3" id="KW-1280">Immunoglobulin</keyword>
<dbReference type="InParanoid" id="H2ZRT4"/>
<protein>
    <recommendedName>
        <fullName evidence="4">Ig-like domain-containing protein</fullName>
    </recommendedName>
</protein>
<feature type="domain" description="Ig-like" evidence="4">
    <location>
        <begin position="34"/>
        <end position="133"/>
    </location>
</feature>
<reference evidence="5" key="2">
    <citation type="submission" date="2025-08" db="UniProtKB">
        <authorList>
            <consortium name="Ensembl"/>
        </authorList>
    </citation>
    <scope>IDENTIFICATION</scope>
</reference>
<name>H2ZRT4_LATCH</name>
<dbReference type="PANTHER" id="PTHR23266">
    <property type="entry name" value="IMMUNOGLOBULIN HEAVY CHAIN"/>
    <property type="match status" value="1"/>
</dbReference>
<dbReference type="eggNOG" id="ENOG502SQUI">
    <property type="taxonomic scope" value="Eukaryota"/>
</dbReference>
<dbReference type="InterPro" id="IPR013106">
    <property type="entry name" value="Ig_V-set"/>
</dbReference>
<evidence type="ECO:0000313" key="6">
    <source>
        <dbReference type="Proteomes" id="UP000008672"/>
    </source>
</evidence>
<keyword evidence="1" id="KW-0391">Immunity</keyword>
<keyword evidence="6" id="KW-1185">Reference proteome</keyword>
<dbReference type="SUPFAM" id="SSF48726">
    <property type="entry name" value="Immunoglobulin"/>
    <property type="match status" value="1"/>
</dbReference>
<dbReference type="GeneTree" id="ENSGT00950000183013"/>
<dbReference type="PROSITE" id="PS50835">
    <property type="entry name" value="IG_LIKE"/>
    <property type="match status" value="1"/>
</dbReference>
<evidence type="ECO:0000313" key="5">
    <source>
        <dbReference type="Ensembl" id="ENSLACP00000000105.1"/>
    </source>
</evidence>
<dbReference type="InterPro" id="IPR003599">
    <property type="entry name" value="Ig_sub"/>
</dbReference>
<sequence>MSIPIVFGSVAVFTFDVQSAIILTQPGAEFKNSGDSVRLSCKTSGYTYTSDYLHWIRQSPENGLEWIVKINTGSGNGDFHPSFQGRFTISQDVSATTAFLQIHHLRLEDTAMYYCATDQIWGSTVKQLKKQLCLTS</sequence>
<evidence type="ECO:0000256" key="1">
    <source>
        <dbReference type="ARBA" id="ARBA00022859"/>
    </source>
</evidence>
<keyword evidence="2" id="KW-1064">Adaptive immunity</keyword>
<organism evidence="5 6">
    <name type="scientific">Latimeria chalumnae</name>
    <name type="common">Coelacanth</name>
    <dbReference type="NCBI Taxonomy" id="7897"/>
    <lineage>
        <taxon>Eukaryota</taxon>
        <taxon>Metazoa</taxon>
        <taxon>Chordata</taxon>
        <taxon>Craniata</taxon>
        <taxon>Vertebrata</taxon>
        <taxon>Euteleostomi</taxon>
        <taxon>Coelacanthiformes</taxon>
        <taxon>Coelacanthidae</taxon>
        <taxon>Latimeria</taxon>
    </lineage>
</organism>